<reference evidence="1 2" key="1">
    <citation type="journal article" date="2018" name="Science">
        <title>The opium poppy genome and morphinan production.</title>
        <authorList>
            <person name="Guo L."/>
            <person name="Winzer T."/>
            <person name="Yang X."/>
            <person name="Li Y."/>
            <person name="Ning Z."/>
            <person name="He Z."/>
            <person name="Teodor R."/>
            <person name="Lu Y."/>
            <person name="Bowser T.A."/>
            <person name="Graham I.A."/>
            <person name="Ye K."/>
        </authorList>
    </citation>
    <scope>NUCLEOTIDE SEQUENCE [LARGE SCALE GENOMIC DNA]</scope>
    <source>
        <strain evidence="2">cv. HN1</strain>
        <tissue evidence="1">Leaves</tissue>
    </source>
</reference>
<dbReference type="Gramene" id="RZC72237">
    <property type="protein sequence ID" value="RZC72237"/>
    <property type="gene ID" value="C5167_035648"/>
</dbReference>
<protein>
    <recommendedName>
        <fullName evidence="3">Protein kinase domain-containing protein</fullName>
    </recommendedName>
</protein>
<evidence type="ECO:0000313" key="1">
    <source>
        <dbReference type="EMBL" id="RZC72237.1"/>
    </source>
</evidence>
<accession>A0A4Y7KHC0</accession>
<keyword evidence="2" id="KW-1185">Reference proteome</keyword>
<dbReference type="SUPFAM" id="SSF56112">
    <property type="entry name" value="Protein kinase-like (PK-like)"/>
    <property type="match status" value="1"/>
</dbReference>
<dbReference type="InterPro" id="IPR011009">
    <property type="entry name" value="Kinase-like_dom_sf"/>
</dbReference>
<sequence>MEEEVVNLLMAPLTLHLDQGSLRDGVFYEYPGLLGLTKVVGWDVPDELVDKYIPLEFLEGAEYNHIPNYIGKVKYSNKWYHLFHGYHHLLNNLPEKFKNWVLYEYNLEGGFYPYQIDDLMKLIIRSGAEALEELRERGVSHGSVKERNIVFILNHAHRISSVKLMGFTYNQHKSKWKQDFYDFGIVIKSLLGPYDNFPEALDFVARFDGSHR</sequence>
<evidence type="ECO:0008006" key="3">
    <source>
        <dbReference type="Google" id="ProtNLM"/>
    </source>
</evidence>
<proteinExistence type="predicted"/>
<dbReference type="Proteomes" id="UP000316621">
    <property type="component" value="Chromosome 7"/>
</dbReference>
<evidence type="ECO:0000313" key="2">
    <source>
        <dbReference type="Proteomes" id="UP000316621"/>
    </source>
</evidence>
<dbReference type="AlphaFoldDB" id="A0A4Y7KHC0"/>
<dbReference type="EMBL" id="CM010721">
    <property type="protein sequence ID" value="RZC72237.1"/>
    <property type="molecule type" value="Genomic_DNA"/>
</dbReference>
<organism evidence="1 2">
    <name type="scientific">Papaver somniferum</name>
    <name type="common">Opium poppy</name>
    <dbReference type="NCBI Taxonomy" id="3469"/>
    <lineage>
        <taxon>Eukaryota</taxon>
        <taxon>Viridiplantae</taxon>
        <taxon>Streptophyta</taxon>
        <taxon>Embryophyta</taxon>
        <taxon>Tracheophyta</taxon>
        <taxon>Spermatophyta</taxon>
        <taxon>Magnoliopsida</taxon>
        <taxon>Ranunculales</taxon>
        <taxon>Papaveraceae</taxon>
        <taxon>Papaveroideae</taxon>
        <taxon>Papaver</taxon>
    </lineage>
</organism>
<name>A0A4Y7KHC0_PAPSO</name>
<gene>
    <name evidence="1" type="ORF">C5167_035648</name>
</gene>